<evidence type="ECO:0000256" key="1">
    <source>
        <dbReference type="ARBA" id="ARBA00023015"/>
    </source>
</evidence>
<proteinExistence type="predicted"/>
<reference evidence="6 7" key="1">
    <citation type="submission" date="2019-08" db="EMBL/GenBank/DDBJ databases">
        <authorList>
            <person name="Peeters C."/>
        </authorList>
    </citation>
    <scope>NUCLEOTIDE SEQUENCE [LARGE SCALE GENOMIC DNA]</scope>
    <source>
        <strain evidence="6 7">LMG 31109</strain>
    </source>
</reference>
<evidence type="ECO:0000313" key="7">
    <source>
        <dbReference type="Proteomes" id="UP000367825"/>
    </source>
</evidence>
<feature type="domain" description="HTH marR-type" evidence="5">
    <location>
        <begin position="39"/>
        <end position="171"/>
    </location>
</feature>
<dbReference type="InterPro" id="IPR036390">
    <property type="entry name" value="WH_DNA-bd_sf"/>
</dbReference>
<evidence type="ECO:0000259" key="5">
    <source>
        <dbReference type="PROSITE" id="PS50995"/>
    </source>
</evidence>
<dbReference type="PROSITE" id="PS01117">
    <property type="entry name" value="HTH_MARR_1"/>
    <property type="match status" value="1"/>
</dbReference>
<gene>
    <name evidence="6" type="ORF">PNO31109_02625</name>
</gene>
<dbReference type="InterPro" id="IPR023187">
    <property type="entry name" value="Tscrpt_reg_MarR-type_CS"/>
</dbReference>
<sequence>MSEPSVSLSASSTPPPGAAGNAGAASAAAEAPRNAYDIDDSLGYLVARVRQLIMAELTKETSQYGLTSTQATMLYKVATGKSKTAADLARDYCIDASAVTRLLDRLEAHGLLVRERSKTDRRTVELGATEAGYAMADRMPDIFVRAADHLLRGFTPEEVGFLKSLLRRVIVNGESG</sequence>
<feature type="region of interest" description="Disordered" evidence="4">
    <location>
        <begin position="1"/>
        <end position="25"/>
    </location>
</feature>
<evidence type="ECO:0000256" key="4">
    <source>
        <dbReference type="SAM" id="MobiDB-lite"/>
    </source>
</evidence>
<accession>A0A5E4VF59</accession>
<dbReference type="OrthoDB" id="8907575at2"/>
<dbReference type="InterPro" id="IPR000835">
    <property type="entry name" value="HTH_MarR-typ"/>
</dbReference>
<dbReference type="PRINTS" id="PR00598">
    <property type="entry name" value="HTHMARR"/>
</dbReference>
<dbReference type="EMBL" id="CABPSC010000009">
    <property type="protein sequence ID" value="VVE10947.1"/>
    <property type="molecule type" value="Genomic_DNA"/>
</dbReference>
<name>A0A5E4VF59_9BURK</name>
<evidence type="ECO:0000256" key="2">
    <source>
        <dbReference type="ARBA" id="ARBA00023125"/>
    </source>
</evidence>
<dbReference type="GO" id="GO:0006950">
    <property type="term" value="P:response to stress"/>
    <property type="evidence" value="ECO:0007669"/>
    <property type="project" value="TreeGrafter"/>
</dbReference>
<evidence type="ECO:0000256" key="3">
    <source>
        <dbReference type="ARBA" id="ARBA00023163"/>
    </source>
</evidence>
<dbReference type="SMART" id="SM00347">
    <property type="entry name" value="HTH_MARR"/>
    <property type="match status" value="1"/>
</dbReference>
<evidence type="ECO:0000313" key="6">
    <source>
        <dbReference type="EMBL" id="VVE10947.1"/>
    </source>
</evidence>
<keyword evidence="2" id="KW-0238">DNA-binding</keyword>
<dbReference type="Pfam" id="PF01047">
    <property type="entry name" value="MarR"/>
    <property type="match status" value="1"/>
</dbReference>
<dbReference type="InterPro" id="IPR036388">
    <property type="entry name" value="WH-like_DNA-bd_sf"/>
</dbReference>
<protein>
    <submittedName>
        <fullName evidence="6">MarR family transcriptional regulator</fullName>
    </submittedName>
</protein>
<dbReference type="PANTHER" id="PTHR33164">
    <property type="entry name" value="TRANSCRIPTIONAL REGULATOR, MARR FAMILY"/>
    <property type="match status" value="1"/>
</dbReference>
<dbReference type="RefSeq" id="WP_150555954.1">
    <property type="nucleotide sequence ID" value="NZ_CABPSC010000009.1"/>
</dbReference>
<keyword evidence="3" id="KW-0804">Transcription</keyword>
<dbReference type="Gene3D" id="1.10.10.10">
    <property type="entry name" value="Winged helix-like DNA-binding domain superfamily/Winged helix DNA-binding domain"/>
    <property type="match status" value="1"/>
</dbReference>
<dbReference type="AlphaFoldDB" id="A0A5E4VF59"/>
<organism evidence="6 7">
    <name type="scientific">Pandoraea nosoerga</name>
    <dbReference type="NCBI Taxonomy" id="2508296"/>
    <lineage>
        <taxon>Bacteria</taxon>
        <taxon>Pseudomonadati</taxon>
        <taxon>Pseudomonadota</taxon>
        <taxon>Betaproteobacteria</taxon>
        <taxon>Burkholderiales</taxon>
        <taxon>Burkholderiaceae</taxon>
        <taxon>Pandoraea</taxon>
    </lineage>
</organism>
<dbReference type="PANTHER" id="PTHR33164:SF43">
    <property type="entry name" value="HTH-TYPE TRANSCRIPTIONAL REPRESSOR YETL"/>
    <property type="match status" value="1"/>
</dbReference>
<dbReference type="PROSITE" id="PS50995">
    <property type="entry name" value="HTH_MARR_2"/>
    <property type="match status" value="1"/>
</dbReference>
<dbReference type="SUPFAM" id="SSF46785">
    <property type="entry name" value="Winged helix' DNA-binding domain"/>
    <property type="match status" value="1"/>
</dbReference>
<dbReference type="GO" id="GO:0003700">
    <property type="term" value="F:DNA-binding transcription factor activity"/>
    <property type="evidence" value="ECO:0007669"/>
    <property type="project" value="InterPro"/>
</dbReference>
<dbReference type="Proteomes" id="UP000367825">
    <property type="component" value="Unassembled WGS sequence"/>
</dbReference>
<keyword evidence="1" id="KW-0805">Transcription regulation</keyword>
<keyword evidence="7" id="KW-1185">Reference proteome</keyword>
<dbReference type="InterPro" id="IPR039422">
    <property type="entry name" value="MarR/SlyA-like"/>
</dbReference>
<dbReference type="GO" id="GO:0003677">
    <property type="term" value="F:DNA binding"/>
    <property type="evidence" value="ECO:0007669"/>
    <property type="project" value="UniProtKB-KW"/>
</dbReference>